<dbReference type="EMBL" id="CP042469">
    <property type="protein sequence ID" value="QOX63988.1"/>
    <property type="molecule type" value="Genomic_DNA"/>
</dbReference>
<evidence type="ECO:0000313" key="2">
    <source>
        <dbReference type="Proteomes" id="UP000594014"/>
    </source>
</evidence>
<organism evidence="1 2">
    <name type="scientific">Anoxybacterium hadale</name>
    <dbReference type="NCBI Taxonomy" id="3408580"/>
    <lineage>
        <taxon>Bacteria</taxon>
        <taxon>Bacillati</taxon>
        <taxon>Bacillota</taxon>
        <taxon>Clostridia</taxon>
        <taxon>Peptostreptococcales</taxon>
        <taxon>Anaerovoracaceae</taxon>
        <taxon>Anoxybacterium</taxon>
    </lineage>
</organism>
<sequence>MARGFGGMILRRLLLVAVTGILFFASLGGEAWAGAEFLGIGTERAKAESLGIGTERAGAQSAGIGEAAPGVVVDGKPVEFNEKSGFPYLSDTGSTMLPVRACLGAIGCEVSWDDETKTVITWKGNTKVTIPVGKNEIDLNGKKVNTSAPAVIKADRVYLPLRTVFEAYGYQVSWDSKTRLVTANSYSNQNLTPLNINGGTTGIFSRKQLGFNGFTGIQAEVTLPKVSLAEKGDCPYVYFGFDWEGDGGNAEGGFQFIEDPSHPGYNRWTVFLRQGSEWRWGQNILLEQGSTHRIRFYSECVSSEQVDLVIDLDGREVVRKPSAVMDFSSTSAKAVIAMAMSNPFDGTNCFSQSEGAKIRALQVTKGWNTDSAASIETNANDNKYQDFDTYPLYHLWRPEVGAFGMHYGTVDCIPSYLHQEADGSISIYKD</sequence>
<protein>
    <submittedName>
        <fullName evidence="1">Copper amine oxidase N-terminal domain-containing protein</fullName>
    </submittedName>
</protein>
<evidence type="ECO:0000313" key="1">
    <source>
        <dbReference type="EMBL" id="QOX63988.1"/>
    </source>
</evidence>
<dbReference type="Proteomes" id="UP000594014">
    <property type="component" value="Chromosome"/>
</dbReference>
<name>A0ACD1ACL6_9FIRM</name>
<gene>
    <name evidence="1" type="ORF">FRZ06_11910</name>
</gene>
<keyword evidence="2" id="KW-1185">Reference proteome</keyword>
<accession>A0ACD1ACL6</accession>
<reference evidence="1" key="1">
    <citation type="submission" date="2019-08" db="EMBL/GenBank/DDBJ databases">
        <title>Genome sequence of Clostridiales bacterium MT110.</title>
        <authorList>
            <person name="Cao J."/>
        </authorList>
    </citation>
    <scope>NUCLEOTIDE SEQUENCE</scope>
    <source>
        <strain evidence="1">MT110</strain>
    </source>
</reference>
<proteinExistence type="predicted"/>